<evidence type="ECO:0000313" key="1">
    <source>
        <dbReference type="EMBL" id="AGA79786.1"/>
    </source>
</evidence>
<gene>
    <name evidence="1" type="ordered locus">Echvi_3570</name>
</gene>
<dbReference type="KEGG" id="evi:Echvi_3570"/>
<evidence type="ECO:0000313" key="2">
    <source>
        <dbReference type="Proteomes" id="UP000010796"/>
    </source>
</evidence>
<proteinExistence type="predicted"/>
<accession>L0G444</accession>
<sequence length="223" mass="26080">MGFTHGYECAAPFEANFRVTTYTIPRICNALSILSEFIRVHAWPNSNQRWRRTYLPIEIGVPHLFCLIREMRLKQKCWMGKFTMGFTHDYECAAPFEANFRVTTYTIPRICNALSILSEFIRVHAWPNSNQRWRRTYLPIEIGVPHLFCLIREMRLKQKCWMGKFTIGFTHDYGCAATLGQAFECISYIMLAPKHLIFNTYFTINVGTIHQLKAPILDNLTLN</sequence>
<name>L0G444_ECHVK</name>
<dbReference type="Proteomes" id="UP000010796">
    <property type="component" value="Chromosome"/>
</dbReference>
<protein>
    <submittedName>
        <fullName evidence="1">Uncharacterized protein</fullName>
    </submittedName>
</protein>
<dbReference type="AlphaFoldDB" id="L0G444"/>
<keyword evidence="2" id="KW-1185">Reference proteome</keyword>
<organism evidence="1 2">
    <name type="scientific">Echinicola vietnamensis (strain DSM 17526 / LMG 23754 / KMM 6221)</name>
    <dbReference type="NCBI Taxonomy" id="926556"/>
    <lineage>
        <taxon>Bacteria</taxon>
        <taxon>Pseudomonadati</taxon>
        <taxon>Bacteroidota</taxon>
        <taxon>Cytophagia</taxon>
        <taxon>Cytophagales</taxon>
        <taxon>Cyclobacteriaceae</taxon>
        <taxon>Echinicola</taxon>
    </lineage>
</organism>
<reference evidence="2" key="1">
    <citation type="submission" date="2012-02" db="EMBL/GenBank/DDBJ databases">
        <title>The complete genome of Echinicola vietnamensis DSM 17526.</title>
        <authorList>
            <person name="Lucas S."/>
            <person name="Copeland A."/>
            <person name="Lapidus A."/>
            <person name="Glavina del Rio T."/>
            <person name="Dalin E."/>
            <person name="Tice H."/>
            <person name="Bruce D."/>
            <person name="Goodwin L."/>
            <person name="Pitluck S."/>
            <person name="Peters L."/>
            <person name="Ovchinnikova G."/>
            <person name="Teshima H."/>
            <person name="Kyrpides N."/>
            <person name="Mavromatis K."/>
            <person name="Ivanova N."/>
            <person name="Brettin T."/>
            <person name="Detter J.C."/>
            <person name="Han C."/>
            <person name="Larimer F."/>
            <person name="Land M."/>
            <person name="Hauser L."/>
            <person name="Markowitz V."/>
            <person name="Cheng J.-F."/>
            <person name="Hugenholtz P."/>
            <person name="Woyke T."/>
            <person name="Wu D."/>
            <person name="Brambilla E."/>
            <person name="Klenk H.-P."/>
            <person name="Eisen J.A."/>
        </authorList>
    </citation>
    <scope>NUCLEOTIDE SEQUENCE [LARGE SCALE GENOMIC DNA]</scope>
    <source>
        <strain evidence="2">DSM 17526 / LMG 23754 / KMM 6221</strain>
    </source>
</reference>
<dbReference type="EMBL" id="CP003346">
    <property type="protein sequence ID" value="AGA79786.1"/>
    <property type="molecule type" value="Genomic_DNA"/>
</dbReference>
<dbReference type="STRING" id="926556.Echvi_3570"/>
<dbReference type="HOGENOM" id="CLU_1238608_0_0_10"/>